<dbReference type="GO" id="GO:0000422">
    <property type="term" value="P:autophagy of mitochondrion"/>
    <property type="evidence" value="ECO:0007669"/>
    <property type="project" value="TreeGrafter"/>
</dbReference>
<dbReference type="GO" id="GO:0034045">
    <property type="term" value="C:phagophore assembly site membrane"/>
    <property type="evidence" value="ECO:0007669"/>
    <property type="project" value="UniProtKB-SubCell"/>
</dbReference>
<comment type="subcellular location">
    <subcellularLocation>
        <location evidence="1">Endoplasmic reticulum membrane</location>
        <topology evidence="1">Peripheral membrane protein</topology>
    </subcellularLocation>
    <subcellularLocation>
        <location evidence="2">Preautophagosomal structure membrane</location>
        <topology evidence="2">Peripheral membrane protein</topology>
    </subcellularLocation>
</comment>
<evidence type="ECO:0000256" key="6">
    <source>
        <dbReference type="ARBA" id="ARBA00022824"/>
    </source>
</evidence>
<dbReference type="GO" id="GO:0061723">
    <property type="term" value="P:glycophagy"/>
    <property type="evidence" value="ECO:0007669"/>
    <property type="project" value="TreeGrafter"/>
</dbReference>
<evidence type="ECO:0000256" key="9">
    <source>
        <dbReference type="ARBA" id="ARBA00023136"/>
    </source>
</evidence>
<evidence type="ECO:0000256" key="1">
    <source>
        <dbReference type="ARBA" id="ARBA00004406"/>
    </source>
</evidence>
<evidence type="ECO:0000256" key="7">
    <source>
        <dbReference type="ARBA" id="ARBA00023006"/>
    </source>
</evidence>
<gene>
    <name evidence="14" type="ORF">LAFE_0H00672G</name>
</gene>
<sequence>MASWLAQSIQRRLLLYFLQKISLFSQVNTSTLDVSLGSKSDFTFHDLNLDVEGISIPDAAIRSGTIENLHLRLTVSGGVDVEGNGITFVIKPNASLTAQTDSPTFSLTKTVFDLTNSVMQMTNEDTSCDTENDESSSTDDLQGERVTSSAPSMLEAMRNKALDIALSKLSIKLRNITFRFLFANNHAIEFRVEEAHFVTANDSREVKLRGIHLTHIWTTSDVKDEASLSVSDSLSDSLVYSKAEATSIYMSAIQSIEDINPQDPFRAEAEKVTEILNIDDASVSFKGLKSIEDLGLRDMVFEIGHINVDFSQLLNLDDQILRTISVIALQKSNKDKYQKQVNTAQKLQNYKRFQQEQDIHEELTLSKIRIDSLTLRLSSVMKLTLSKIGLTLHDNGTTNVIINDLKLFEGLCSKIKEDKVTDLPFLFLLIDSNKKAASVSIQKFFHVDITETMLKDLVTFACSFNKCMKVWRESSDGMNTSSSELSDSLTLKIDCEPLIVAYTFSKYALQIRVDRFVSSLSSVLFSTSSIVVTQIEKTSTHHELFRVNDIKITTHTNSVQIDTFDEKMNDVIFSTKVIGEIGQITFKINEKQVSALSLDFITLVNKFLPLFDDNGGSKCSPAKTKQHRLLKKSVRIMSSSSIIYKQASAANFILRIGKIRFKIFGLLCDHFGSLDGSLNHSIFQMNADNSFTFHCTAVGVERLSSSGIESLVTLINEKDTKKPCVVLHRRSSKRVVLTLRNLEGYYYARWLDLLDMVKKGNSRSTKATSKTESSNLVEIKLFDCALLLHPYRLNSQLAVILGRSVLEIDTSNFKMKGSFRSCSLMLIDDVGNSKVAQCEGKVSLPLLYRKLGFADIGKVETFSITIEKIKKTLNIDLYISHVSLSLCADSTHTLLQTCIDLKIPVSFPDDKKYRTKIRPINLFEDVDMDFFTSNKLQVEQVTAEEPAFTIIDDFLDHDADLLTEYENSGTSCGSNSNLEGSENFKPRENHLDSLKMKYCPSGPLGEEEETDIVFSLNISKIALKLYDGFDWSFTRRSISEIIARMETELRAKDIHDTEQVKATAFDSIYFVAPNGDSDGGGLKRMINEEIQSAPGISLQNTVKKLKLRPSKNYKVLVDVTDLKMIFTGYGVDEPTEPESDLSADILNKISISIENIDVIDNVPTSTWNKFLTQLKEEPRADAAPMLNMKLKTVRPIDFLAATELILNVKLLPLRLHVDQDTLDFLTRFGEFKDERFELIDQYPDLIYLQKIDINGVKIKLDYKPKKVDYVGLKSGHTSEFMNFFILDGSKMKLKHVVLYGVNGFPELSKSLNSIWMPDITGTQLASVLSGVAPMKSIVTLGSGVKALVTYPIKEYKKDQTITRGVQKGTQVFMKITTGEFVRLGVKLASGTQAVLENTEELFGGKGSQARNFKITDLEVDLVPEAMFRKYEKLVGGTNPLKNKEEPDAMIVELSEEDSGNPKIISLYADQPATVHNGLKQARSSLEKNVYIAYDALKKAQNEIRESESAHDTAISLARAVPVAILRPLIGASEALSKALQGISNEIDEEQAVYLQDKYKSTSSSK</sequence>
<evidence type="ECO:0000256" key="13">
    <source>
        <dbReference type="SAM" id="MobiDB-lite"/>
    </source>
</evidence>
<dbReference type="OMA" id="YDWKYTR"/>
<name>A0A1G4MJ25_LACFM</name>
<reference evidence="14 15" key="1">
    <citation type="submission" date="2016-03" db="EMBL/GenBank/DDBJ databases">
        <authorList>
            <person name="Devillers H."/>
        </authorList>
    </citation>
    <scope>NUCLEOTIDE SEQUENCE [LARGE SCALE GENOMIC DNA]</scope>
    <source>
        <strain evidence="14">CBS 6772</strain>
    </source>
</reference>
<evidence type="ECO:0000313" key="14">
    <source>
        <dbReference type="EMBL" id="SCW03862.1"/>
    </source>
</evidence>
<feature type="compositionally biased region" description="Acidic residues" evidence="13">
    <location>
        <begin position="126"/>
        <end position="137"/>
    </location>
</feature>
<dbReference type="PANTHER" id="PTHR13190:SF1">
    <property type="entry name" value="AUTOPHAGY-RELATED 2, ISOFORM A"/>
    <property type="match status" value="1"/>
</dbReference>
<keyword evidence="8" id="KW-0445">Lipid transport</keyword>
<dbReference type="EMBL" id="LT598491">
    <property type="protein sequence ID" value="SCW03862.1"/>
    <property type="molecule type" value="Genomic_DNA"/>
</dbReference>
<dbReference type="GO" id="GO:0034727">
    <property type="term" value="P:piecemeal microautophagy of the nucleus"/>
    <property type="evidence" value="ECO:0007669"/>
    <property type="project" value="TreeGrafter"/>
</dbReference>
<evidence type="ECO:0000256" key="5">
    <source>
        <dbReference type="ARBA" id="ARBA00022448"/>
    </source>
</evidence>
<dbReference type="GO" id="GO:0000045">
    <property type="term" value="P:autophagosome assembly"/>
    <property type="evidence" value="ECO:0007669"/>
    <property type="project" value="TreeGrafter"/>
</dbReference>
<protein>
    <recommendedName>
        <fullName evidence="4">Autophagy-related protein 2</fullName>
    </recommendedName>
</protein>
<dbReference type="Proteomes" id="UP000190831">
    <property type="component" value="Chromosome H"/>
</dbReference>
<dbReference type="Pfam" id="PF13329">
    <property type="entry name" value="ATG2_CAD"/>
    <property type="match status" value="1"/>
</dbReference>
<dbReference type="GO" id="GO:0061908">
    <property type="term" value="C:phagophore"/>
    <property type="evidence" value="ECO:0007669"/>
    <property type="project" value="TreeGrafter"/>
</dbReference>
<dbReference type="GO" id="GO:0043495">
    <property type="term" value="F:protein-membrane adaptor activity"/>
    <property type="evidence" value="ECO:0007669"/>
    <property type="project" value="TreeGrafter"/>
</dbReference>
<dbReference type="STRING" id="4955.A0A1G4MJ25"/>
<comment type="similarity">
    <text evidence="3">Belongs to the ATG2 family.</text>
</comment>
<evidence type="ECO:0000256" key="4">
    <source>
        <dbReference type="ARBA" id="ARBA00018070"/>
    </source>
</evidence>
<proteinExistence type="inferred from homology"/>
<evidence type="ECO:0000256" key="12">
    <source>
        <dbReference type="ARBA" id="ARBA00024631"/>
    </source>
</evidence>
<dbReference type="GO" id="GO:0005789">
    <property type="term" value="C:endoplasmic reticulum membrane"/>
    <property type="evidence" value="ECO:0007669"/>
    <property type="project" value="UniProtKB-SubCell"/>
</dbReference>
<dbReference type="GO" id="GO:0061709">
    <property type="term" value="P:reticulophagy"/>
    <property type="evidence" value="ECO:0007669"/>
    <property type="project" value="TreeGrafter"/>
</dbReference>
<keyword evidence="9" id="KW-0472">Membrane</keyword>
<dbReference type="GO" id="GO:0032266">
    <property type="term" value="F:phosphatidylinositol-3-phosphate binding"/>
    <property type="evidence" value="ECO:0007669"/>
    <property type="project" value="TreeGrafter"/>
</dbReference>
<evidence type="ECO:0000256" key="2">
    <source>
        <dbReference type="ARBA" id="ARBA00004623"/>
    </source>
</evidence>
<evidence type="ECO:0000256" key="11">
    <source>
        <dbReference type="ARBA" id="ARBA00024615"/>
    </source>
</evidence>
<dbReference type="InterPro" id="IPR026849">
    <property type="entry name" value="ATG2"/>
</dbReference>
<dbReference type="PANTHER" id="PTHR13190">
    <property type="entry name" value="AUTOPHAGY-RELATED 2, ISOFORM A"/>
    <property type="match status" value="1"/>
</dbReference>
<dbReference type="OrthoDB" id="18982at2759"/>
<organism evidence="14 15">
    <name type="scientific">Lachancea fermentati</name>
    <name type="common">Zygosaccharomyces fermentati</name>
    <dbReference type="NCBI Taxonomy" id="4955"/>
    <lineage>
        <taxon>Eukaryota</taxon>
        <taxon>Fungi</taxon>
        <taxon>Dikarya</taxon>
        <taxon>Ascomycota</taxon>
        <taxon>Saccharomycotina</taxon>
        <taxon>Saccharomycetes</taxon>
        <taxon>Saccharomycetales</taxon>
        <taxon>Saccharomycetaceae</taxon>
        <taxon>Lachancea</taxon>
    </lineage>
</organism>
<evidence type="ECO:0000256" key="3">
    <source>
        <dbReference type="ARBA" id="ARBA00009714"/>
    </source>
</evidence>
<keyword evidence="6" id="KW-0256">Endoplasmic reticulum</keyword>
<dbReference type="GO" id="GO:0006869">
    <property type="term" value="P:lipid transport"/>
    <property type="evidence" value="ECO:0007669"/>
    <property type="project" value="UniProtKB-KW"/>
</dbReference>
<evidence type="ECO:0000313" key="15">
    <source>
        <dbReference type="Proteomes" id="UP000190831"/>
    </source>
</evidence>
<comment type="catalytic activity">
    <reaction evidence="11">
        <text>a 1,2-diacyl-sn-glycero-3-phosphoethanolamine(in) = a 1,2-diacyl-sn-glycero-3-phosphoethanolamine(out)</text>
        <dbReference type="Rhea" id="RHEA:38895"/>
        <dbReference type="ChEBI" id="CHEBI:64612"/>
    </reaction>
</comment>
<keyword evidence="5" id="KW-0813">Transport</keyword>
<evidence type="ECO:0000256" key="10">
    <source>
        <dbReference type="ARBA" id="ARBA00024479"/>
    </source>
</evidence>
<keyword evidence="15" id="KW-1185">Reference proteome</keyword>
<accession>A0A1G4MJ25</accession>
<keyword evidence="7" id="KW-0072">Autophagy</keyword>
<comment type="catalytic activity">
    <reaction evidence="12">
        <text>a 1,2-diacyl-sn-glycero-3-phosphocholine(in) = a 1,2-diacyl-sn-glycero-3-phosphocholine(out)</text>
        <dbReference type="Rhea" id="RHEA:38571"/>
        <dbReference type="ChEBI" id="CHEBI:57643"/>
    </reaction>
</comment>
<evidence type="ECO:0000256" key="8">
    <source>
        <dbReference type="ARBA" id="ARBA00023055"/>
    </source>
</evidence>
<comment type="catalytic activity">
    <reaction evidence="10">
        <text>a 1,2-diacyl-sn-glycero-3-phospho-L-serine(in) = a 1,2-diacyl-sn-glycero-3-phospho-L-serine(out)</text>
        <dbReference type="Rhea" id="RHEA:38663"/>
        <dbReference type="ChEBI" id="CHEBI:57262"/>
    </reaction>
</comment>
<feature type="region of interest" description="Disordered" evidence="13">
    <location>
        <begin position="124"/>
        <end position="150"/>
    </location>
</feature>